<dbReference type="AlphaFoldDB" id="A0A8H8U8C6"/>
<dbReference type="OrthoDB" id="10267235at2759"/>
<feature type="compositionally biased region" description="Basic residues" evidence="2">
    <location>
        <begin position="117"/>
        <end position="126"/>
    </location>
</feature>
<feature type="region of interest" description="Disordered" evidence="2">
    <location>
        <begin position="1"/>
        <end position="126"/>
    </location>
</feature>
<feature type="compositionally biased region" description="Basic residues" evidence="2">
    <location>
        <begin position="144"/>
        <end position="154"/>
    </location>
</feature>
<feature type="compositionally biased region" description="Low complexity" evidence="2">
    <location>
        <begin position="587"/>
        <end position="601"/>
    </location>
</feature>
<feature type="region of interest" description="Disordered" evidence="2">
    <location>
        <begin position="578"/>
        <end position="621"/>
    </location>
</feature>
<feature type="compositionally biased region" description="Pro residues" evidence="2">
    <location>
        <begin position="487"/>
        <end position="503"/>
    </location>
</feature>
<feature type="compositionally biased region" description="Basic and acidic residues" evidence="2">
    <location>
        <begin position="155"/>
        <end position="166"/>
    </location>
</feature>
<feature type="compositionally biased region" description="Low complexity" evidence="2">
    <location>
        <begin position="92"/>
        <end position="104"/>
    </location>
</feature>
<dbReference type="GO" id="GO:0005737">
    <property type="term" value="C:cytoplasm"/>
    <property type="evidence" value="ECO:0007669"/>
    <property type="project" value="TreeGrafter"/>
</dbReference>
<feature type="compositionally biased region" description="Polar residues" evidence="2">
    <location>
        <begin position="7"/>
        <end position="19"/>
    </location>
</feature>
<feature type="domain" description="Choline kinase N-terminal" evidence="3">
    <location>
        <begin position="228"/>
        <end position="307"/>
    </location>
</feature>
<keyword evidence="5" id="KW-1185">Reference proteome</keyword>
<feature type="region of interest" description="Disordered" evidence="2">
    <location>
        <begin position="141"/>
        <end position="176"/>
    </location>
</feature>
<feature type="region of interest" description="Disordered" evidence="2">
    <location>
        <begin position="700"/>
        <end position="763"/>
    </location>
</feature>
<dbReference type="GO" id="GO:0004103">
    <property type="term" value="F:choline kinase activity"/>
    <property type="evidence" value="ECO:0007669"/>
    <property type="project" value="TreeGrafter"/>
</dbReference>
<evidence type="ECO:0000256" key="2">
    <source>
        <dbReference type="SAM" id="MobiDB-lite"/>
    </source>
</evidence>
<gene>
    <name evidence="4" type="primary">CKI1</name>
    <name evidence="4" type="ORF">LSUB1_G005222</name>
</gene>
<dbReference type="Gene3D" id="3.90.1200.10">
    <property type="match status" value="1"/>
</dbReference>
<reference evidence="4 5" key="1">
    <citation type="submission" date="2018-05" db="EMBL/GenBank/DDBJ databases">
        <title>Genome sequencing and assembly of the regulated plant pathogen Lachnellula willkommii and related sister species for the development of diagnostic species identification markers.</title>
        <authorList>
            <person name="Giroux E."/>
            <person name="Bilodeau G."/>
        </authorList>
    </citation>
    <scope>NUCLEOTIDE SEQUENCE [LARGE SCALE GENOMIC DNA]</scope>
    <source>
        <strain evidence="4 5">CBS 197.66</strain>
    </source>
</reference>
<dbReference type="PANTHER" id="PTHR22603:SF93">
    <property type="entry name" value="RE24176P"/>
    <property type="match status" value="1"/>
</dbReference>
<keyword evidence="4" id="KW-0808">Transferase</keyword>
<proteinExistence type="inferred from homology"/>
<evidence type="ECO:0000313" key="4">
    <source>
        <dbReference type="EMBL" id="TVY35139.1"/>
    </source>
</evidence>
<feature type="region of interest" description="Disordered" evidence="2">
    <location>
        <begin position="484"/>
        <end position="506"/>
    </location>
</feature>
<keyword evidence="4" id="KW-0418">Kinase</keyword>
<dbReference type="GO" id="GO:0004305">
    <property type="term" value="F:ethanolamine kinase activity"/>
    <property type="evidence" value="ECO:0007669"/>
    <property type="project" value="TreeGrafter"/>
</dbReference>
<name>A0A8H8U8C6_9HELO</name>
<sequence>MTPTPTPTFSENGSTSSNMPLRPALKPGDEHEPLSPRTGPKVVSIAEPESEPEPEHSALPEPLYETHPRHRQHSAGVATRRLSGRPGLQANSSSRLSLVSQSSVEDSETSNLEQGKSGHKHGKHHHEKLLTQVAEWLQAEKAKRAARRSKKRGGKNRDEGTEEQRPRTASVSSDSSAISLEKLQRIIEDNMSAFGIENPLDSPRRHGLHRRRHSSARGKLGGFASSDTEYQDGDIVVPSCDVVLDNSKTMSFTGGAAVMESSDNTVTMSTSRRMEKEKKAWLQFKSEIVRLAHTLRLKGWRRVPLERGGEIEVERLSGALTNAVYVVSPPKELPSDQKTHSQKQPPKLLLRIYGPQVEHLIDRENELGILRRLARKKIGPRLLGTFRNGRFEEFFNAQTLKAEDLRVEDTMKQIAKRMRELHEGVDLLDREREEGPFVLRNWDKWVDRCEEVITYLDGEILSQRKGKGESWRERGLTQYGNILRLIPPTPPQSSKPRPPPSPLLLPQNHHKQLIVIDFEYASANTPGLEFANHFTEWCYDYTSPTFPEACHTSTYPTVEQQKLFIKNYVNHRPQFNARTPKMQPMDSSSSSIASTPTPTTSGMRGGVNEFLLDSRAPGGGGSTSSLNLNVVQDHAPQKSGILRADEQTYFAEEERRREAEVEREVMLLMEETRIWRVANSAQWVAWGIVQAELPADCPCADTDTTSGEEVVEEPEQKSGEQENLNVDVDENGGLQKRPEGIKAEALLNGETAKEGEVEGEAEGEDDSFDYLAYAHERALFSGAMWLRWGL</sequence>
<evidence type="ECO:0000259" key="3">
    <source>
        <dbReference type="Pfam" id="PF04428"/>
    </source>
</evidence>
<comment type="similarity">
    <text evidence="1">Belongs to the choline/ethanolamine kinase family.</text>
</comment>
<dbReference type="PANTHER" id="PTHR22603">
    <property type="entry name" value="CHOLINE/ETHANOALAMINE KINASE"/>
    <property type="match status" value="1"/>
</dbReference>
<dbReference type="InterPro" id="IPR007521">
    <property type="entry name" value="Choline_kin_N"/>
</dbReference>
<comment type="caution">
    <text evidence="4">The sequence shown here is derived from an EMBL/GenBank/DDBJ whole genome shotgun (WGS) entry which is preliminary data.</text>
</comment>
<dbReference type="SUPFAM" id="SSF56112">
    <property type="entry name" value="Protein kinase-like (PK-like)"/>
    <property type="match status" value="1"/>
</dbReference>
<dbReference type="Pfam" id="PF01633">
    <property type="entry name" value="Choline_kinase"/>
    <property type="match status" value="2"/>
</dbReference>
<dbReference type="InterPro" id="IPR011009">
    <property type="entry name" value="Kinase-like_dom_sf"/>
</dbReference>
<protein>
    <submittedName>
        <fullName evidence="4">Choline kinase</fullName>
    </submittedName>
</protein>
<evidence type="ECO:0000313" key="5">
    <source>
        <dbReference type="Proteomes" id="UP000462212"/>
    </source>
</evidence>
<dbReference type="GO" id="GO:0006646">
    <property type="term" value="P:phosphatidylethanolamine biosynthetic process"/>
    <property type="evidence" value="ECO:0007669"/>
    <property type="project" value="TreeGrafter"/>
</dbReference>
<dbReference type="Pfam" id="PF04428">
    <property type="entry name" value="Choline_kin_N"/>
    <property type="match status" value="1"/>
</dbReference>
<dbReference type="Gene3D" id="3.30.200.20">
    <property type="entry name" value="Phosphorylase Kinase, domain 1"/>
    <property type="match status" value="1"/>
</dbReference>
<feature type="region of interest" description="Disordered" evidence="2">
    <location>
        <begin position="197"/>
        <end position="224"/>
    </location>
</feature>
<evidence type="ECO:0000256" key="1">
    <source>
        <dbReference type="ARBA" id="ARBA00038211"/>
    </source>
</evidence>
<feature type="compositionally biased region" description="Basic residues" evidence="2">
    <location>
        <begin position="205"/>
        <end position="216"/>
    </location>
</feature>
<dbReference type="EMBL" id="QGMJ01000558">
    <property type="protein sequence ID" value="TVY35139.1"/>
    <property type="molecule type" value="Genomic_DNA"/>
</dbReference>
<accession>A0A8H8U8C6</accession>
<dbReference type="Proteomes" id="UP000462212">
    <property type="component" value="Unassembled WGS sequence"/>
</dbReference>
<organism evidence="4 5">
    <name type="scientific">Lachnellula subtilissima</name>
    <dbReference type="NCBI Taxonomy" id="602034"/>
    <lineage>
        <taxon>Eukaryota</taxon>
        <taxon>Fungi</taxon>
        <taxon>Dikarya</taxon>
        <taxon>Ascomycota</taxon>
        <taxon>Pezizomycotina</taxon>
        <taxon>Leotiomycetes</taxon>
        <taxon>Helotiales</taxon>
        <taxon>Lachnaceae</taxon>
        <taxon>Lachnellula</taxon>
    </lineage>
</organism>